<gene>
    <name evidence="1" type="ORF">AKJ38_01955</name>
</gene>
<name>A0A133USG8_9EURY</name>
<sequence length="93" mass="10670">MDFDLDVIVEWMEEIGAEIVSIGPDSGGNELPEPTTEEVYQLLKELAEFTRVEPKKNLVERMSRELDDFQGLDTDEVYAELKDRGYLPDAVFE</sequence>
<comment type="caution">
    <text evidence="1">The sequence shown here is derived from an EMBL/GenBank/DDBJ whole genome shotgun (WGS) entry which is preliminary data.</text>
</comment>
<evidence type="ECO:0000313" key="1">
    <source>
        <dbReference type="EMBL" id="KXA97089.1"/>
    </source>
</evidence>
<dbReference type="AlphaFoldDB" id="A0A133USG8"/>
<keyword evidence="2" id="KW-1185">Reference proteome</keyword>
<protein>
    <submittedName>
        <fullName evidence="1">Uncharacterized protein</fullName>
    </submittedName>
</protein>
<dbReference type="Proteomes" id="UP000070414">
    <property type="component" value="Unassembled WGS sequence"/>
</dbReference>
<accession>A0A133USG8</accession>
<dbReference type="EMBL" id="LHXS01000027">
    <property type="protein sequence ID" value="KXA97089.1"/>
    <property type="molecule type" value="Genomic_DNA"/>
</dbReference>
<proteinExistence type="predicted"/>
<evidence type="ECO:0000313" key="2">
    <source>
        <dbReference type="Proteomes" id="UP000070414"/>
    </source>
</evidence>
<reference evidence="1 2" key="1">
    <citation type="journal article" date="2016" name="Sci. Rep.">
        <title>Metabolic traits of an uncultured archaeal lineage -MSBL1- from brine pools of the Red Sea.</title>
        <authorList>
            <person name="Mwirichia R."/>
            <person name="Alam I."/>
            <person name="Rashid M."/>
            <person name="Vinu M."/>
            <person name="Ba-Alawi W."/>
            <person name="Anthony Kamau A."/>
            <person name="Kamanda Ngugi D."/>
            <person name="Goker M."/>
            <person name="Klenk H.P."/>
            <person name="Bajic V."/>
            <person name="Stingl U."/>
        </authorList>
    </citation>
    <scope>NUCLEOTIDE SEQUENCE [LARGE SCALE GENOMIC DNA]</scope>
    <source>
        <strain evidence="1">SCGC-AAA259I14</strain>
    </source>
</reference>
<organism evidence="1 2">
    <name type="scientific">candidate division MSBL1 archaeon SCGC-AAA259I14</name>
    <dbReference type="NCBI Taxonomy" id="1698268"/>
    <lineage>
        <taxon>Archaea</taxon>
        <taxon>Methanobacteriati</taxon>
        <taxon>Methanobacteriota</taxon>
        <taxon>candidate division MSBL1</taxon>
    </lineage>
</organism>